<organism evidence="4 5">
    <name type="scientific">Actinomadura barringtoniae</name>
    <dbReference type="NCBI Taxonomy" id="1427535"/>
    <lineage>
        <taxon>Bacteria</taxon>
        <taxon>Bacillati</taxon>
        <taxon>Actinomycetota</taxon>
        <taxon>Actinomycetes</taxon>
        <taxon>Streptosporangiales</taxon>
        <taxon>Thermomonosporaceae</taxon>
        <taxon>Actinomadura</taxon>
    </lineage>
</organism>
<gene>
    <name evidence="4" type="ORF">J4573_29730</name>
</gene>
<comment type="caution">
    <text evidence="4">The sequence shown here is derived from an EMBL/GenBank/DDBJ whole genome shotgun (WGS) entry which is preliminary data.</text>
</comment>
<dbReference type="AlphaFoldDB" id="A0A939PMJ2"/>
<dbReference type="PANTHER" id="PTHR31377:SF0">
    <property type="entry name" value="AGMATINE DEIMINASE-RELATED"/>
    <property type="match status" value="1"/>
</dbReference>
<dbReference type="PANTHER" id="PTHR31377">
    <property type="entry name" value="AGMATINE DEIMINASE-RELATED"/>
    <property type="match status" value="1"/>
</dbReference>
<dbReference type="PROSITE" id="PS51257">
    <property type="entry name" value="PROKAR_LIPOPROTEIN"/>
    <property type="match status" value="1"/>
</dbReference>
<evidence type="ECO:0000256" key="3">
    <source>
        <dbReference type="SAM" id="SignalP"/>
    </source>
</evidence>
<dbReference type="Proteomes" id="UP000669179">
    <property type="component" value="Unassembled WGS sequence"/>
</dbReference>
<dbReference type="InterPro" id="IPR007466">
    <property type="entry name" value="Peptidyl-Arg-deiminase_porph"/>
</dbReference>
<dbReference type="PROSITE" id="PS51318">
    <property type="entry name" value="TAT"/>
    <property type="match status" value="1"/>
</dbReference>
<evidence type="ECO:0000256" key="2">
    <source>
        <dbReference type="SAM" id="MobiDB-lite"/>
    </source>
</evidence>
<feature type="compositionally biased region" description="Low complexity" evidence="2">
    <location>
        <begin position="32"/>
        <end position="58"/>
    </location>
</feature>
<dbReference type="GO" id="GO:0009446">
    <property type="term" value="P:putrescine biosynthetic process"/>
    <property type="evidence" value="ECO:0007669"/>
    <property type="project" value="InterPro"/>
</dbReference>
<evidence type="ECO:0000256" key="1">
    <source>
        <dbReference type="ARBA" id="ARBA00022801"/>
    </source>
</evidence>
<feature type="region of interest" description="Disordered" evidence="2">
    <location>
        <begin position="32"/>
        <end position="59"/>
    </location>
</feature>
<dbReference type="Gene3D" id="3.75.10.10">
    <property type="entry name" value="L-arginine/glycine Amidinotransferase, Chain A"/>
    <property type="match status" value="1"/>
</dbReference>
<keyword evidence="1" id="KW-0378">Hydrolase</keyword>
<protein>
    <submittedName>
        <fullName evidence="4">Agmatine deiminase family protein</fullName>
    </submittedName>
</protein>
<dbReference type="SUPFAM" id="SSF55909">
    <property type="entry name" value="Pentein"/>
    <property type="match status" value="1"/>
</dbReference>
<dbReference type="GO" id="GO:0047632">
    <property type="term" value="F:agmatine deiminase activity"/>
    <property type="evidence" value="ECO:0007669"/>
    <property type="project" value="TreeGrafter"/>
</dbReference>
<dbReference type="Pfam" id="PF04371">
    <property type="entry name" value="PAD_porph"/>
    <property type="match status" value="1"/>
</dbReference>
<accession>A0A939PMJ2</accession>
<sequence>MSVMSRRDALRAGAATIGGVALLGATGAACATSDPEAAPAGGTGRAPAPEPARGMPAESTRHKLTYMAWPSKEIWGRDVQGARSDIAGVARAIADFEPVTLLAGPADVAAAQKACGSEVEVIPIPVDDLWIRDSGPTFVREDGIDFGFNGWGGKQRHERDALVARRVLETAGVHRIAAPIVAEGGSLEIDGAGTLMATESSLVNANRNPGRSRDQIEGVLKNLLGVTKVIWFDGVKGEDITDCHVDALARFAGPGTVVISKPPPGTPPVWQRVYDQARGVLRNATDARGKSLEVVELPEPVDVGDRGEDFLGTYINYYVFNGGVILPKFGDRAADMRAASIVGDLHPEREVVQVSIDMVAEGGGGIHCATQQRPAMGSRAATGSSG</sequence>
<dbReference type="EMBL" id="JAGEOJ010000012">
    <property type="protein sequence ID" value="MBO2451306.1"/>
    <property type="molecule type" value="Genomic_DNA"/>
</dbReference>
<reference evidence="4" key="1">
    <citation type="submission" date="2021-03" db="EMBL/GenBank/DDBJ databases">
        <authorList>
            <person name="Kanchanasin P."/>
            <person name="Saeng-In P."/>
            <person name="Phongsopitanun W."/>
            <person name="Yuki M."/>
            <person name="Kudo T."/>
            <person name="Ohkuma M."/>
            <person name="Tanasupawat S."/>
        </authorList>
    </citation>
    <scope>NUCLEOTIDE SEQUENCE</scope>
    <source>
        <strain evidence="4">GKU 128</strain>
    </source>
</reference>
<keyword evidence="5" id="KW-1185">Reference proteome</keyword>
<feature type="signal peptide" evidence="3">
    <location>
        <begin position="1"/>
        <end position="31"/>
    </location>
</feature>
<dbReference type="GO" id="GO:0004668">
    <property type="term" value="F:protein-arginine deiminase activity"/>
    <property type="evidence" value="ECO:0007669"/>
    <property type="project" value="InterPro"/>
</dbReference>
<evidence type="ECO:0000313" key="4">
    <source>
        <dbReference type="EMBL" id="MBO2451306.1"/>
    </source>
</evidence>
<keyword evidence="3" id="KW-0732">Signal</keyword>
<dbReference type="InterPro" id="IPR006311">
    <property type="entry name" value="TAT_signal"/>
</dbReference>
<feature type="chain" id="PRO_5038341527" evidence="3">
    <location>
        <begin position="32"/>
        <end position="386"/>
    </location>
</feature>
<proteinExistence type="predicted"/>
<dbReference type="RefSeq" id="WP_208259180.1">
    <property type="nucleotide sequence ID" value="NZ_JAGEOJ010000012.1"/>
</dbReference>
<name>A0A939PMJ2_9ACTN</name>
<evidence type="ECO:0000313" key="5">
    <source>
        <dbReference type="Proteomes" id="UP000669179"/>
    </source>
</evidence>